<comment type="caution">
    <text evidence="2">The sequence shown here is derived from an EMBL/GenBank/DDBJ whole genome shotgun (WGS) entry which is preliminary data.</text>
</comment>
<feature type="signal peptide" evidence="1">
    <location>
        <begin position="1"/>
        <end position="23"/>
    </location>
</feature>
<evidence type="ECO:0000313" key="3">
    <source>
        <dbReference type="Proteomes" id="UP000183971"/>
    </source>
</evidence>
<dbReference type="EMBL" id="FJOF01000010">
    <property type="protein sequence ID" value="CZR46801.1"/>
    <property type="molecule type" value="Genomic_DNA"/>
</dbReference>
<dbReference type="RefSeq" id="XP_031087335.1">
    <property type="nucleotide sequence ID" value="XM_031221814.1"/>
</dbReference>
<organism evidence="2 3">
    <name type="scientific">Fusarium proliferatum (strain ET1)</name>
    <name type="common">Orchid endophyte fungus</name>
    <dbReference type="NCBI Taxonomy" id="1227346"/>
    <lineage>
        <taxon>Eukaryota</taxon>
        <taxon>Fungi</taxon>
        <taxon>Dikarya</taxon>
        <taxon>Ascomycota</taxon>
        <taxon>Pezizomycotina</taxon>
        <taxon>Sordariomycetes</taxon>
        <taxon>Hypocreomycetidae</taxon>
        <taxon>Hypocreales</taxon>
        <taxon>Nectriaceae</taxon>
        <taxon>Fusarium</taxon>
        <taxon>Fusarium fujikuroi species complex</taxon>
    </lineage>
</organism>
<dbReference type="GeneID" id="42057117"/>
<sequence>MEIFGRLWFFLWLLAVPISTAEGTQTTSAADSIATRTSLLKIWKVDKSCNEELEYMENSMSVALDIVTAAHSALKFMREKAPDRNKDESRYQRWATIYKSVQVFLGFLTNTQPNYLNELIDLFDKMERIIPSQENPERICQEARQAARCQAHDNVSR</sequence>
<keyword evidence="1" id="KW-0732">Signal</keyword>
<protein>
    <recommendedName>
        <fullName evidence="4">Secreted protein</fullName>
    </recommendedName>
</protein>
<accession>A0A1L7W3A7</accession>
<proteinExistence type="predicted"/>
<feature type="chain" id="PRO_5012634560" description="Secreted protein" evidence="1">
    <location>
        <begin position="24"/>
        <end position="157"/>
    </location>
</feature>
<dbReference type="VEuPathDB" id="FungiDB:FPRO_12252"/>
<dbReference type="Proteomes" id="UP000183971">
    <property type="component" value="Unassembled WGS sequence"/>
</dbReference>
<gene>
    <name evidence="2" type="ORF">FPRO_12252</name>
</gene>
<evidence type="ECO:0000313" key="2">
    <source>
        <dbReference type="EMBL" id="CZR46801.1"/>
    </source>
</evidence>
<dbReference type="AlphaFoldDB" id="A0A1L7W3A7"/>
<reference evidence="3" key="1">
    <citation type="journal article" date="2016" name="Genome Biol. Evol.">
        <title>Comparative 'omics' of the Fusarium fujikuroi species complex highlights differences in genetic potential and metabolite synthesis.</title>
        <authorList>
            <person name="Niehaus E.-M."/>
            <person name="Muensterkoetter M."/>
            <person name="Proctor R.H."/>
            <person name="Brown D.W."/>
            <person name="Sharon A."/>
            <person name="Idan Y."/>
            <person name="Oren-Young L."/>
            <person name="Sieber C.M."/>
            <person name="Novak O."/>
            <person name="Pencik A."/>
            <person name="Tarkowska D."/>
            <person name="Hromadova K."/>
            <person name="Freeman S."/>
            <person name="Maymon M."/>
            <person name="Elazar M."/>
            <person name="Youssef S.A."/>
            <person name="El-Shabrawy E.S.M."/>
            <person name="Shalaby A.B.A."/>
            <person name="Houterman P."/>
            <person name="Brock N.L."/>
            <person name="Burkhardt I."/>
            <person name="Tsavkelova E.A."/>
            <person name="Dickschat J.S."/>
            <person name="Galuszka P."/>
            <person name="Gueldener U."/>
            <person name="Tudzynski B."/>
        </authorList>
    </citation>
    <scope>NUCLEOTIDE SEQUENCE [LARGE SCALE GENOMIC DNA]</scope>
    <source>
        <strain evidence="3">ET1</strain>
    </source>
</reference>
<name>A0A1L7W3A7_FUSPR</name>
<evidence type="ECO:0000256" key="1">
    <source>
        <dbReference type="SAM" id="SignalP"/>
    </source>
</evidence>
<evidence type="ECO:0008006" key="4">
    <source>
        <dbReference type="Google" id="ProtNLM"/>
    </source>
</evidence>
<keyword evidence="3" id="KW-1185">Reference proteome</keyword>